<feature type="compositionally biased region" description="Pro residues" evidence="2">
    <location>
        <begin position="568"/>
        <end position="577"/>
    </location>
</feature>
<feature type="region of interest" description="Disordered" evidence="2">
    <location>
        <begin position="620"/>
        <end position="723"/>
    </location>
</feature>
<keyword evidence="3" id="KW-0812">Transmembrane</keyword>
<dbReference type="InterPro" id="IPR013087">
    <property type="entry name" value="Znf_C2H2_type"/>
</dbReference>
<reference evidence="5 6" key="1">
    <citation type="journal article" date="2015" name="Genome Biol. Evol.">
        <title>Comparative Genomics of a Bacterivorous Green Alga Reveals Evolutionary Causalities and Consequences of Phago-Mixotrophic Mode of Nutrition.</title>
        <authorList>
            <person name="Burns J.A."/>
            <person name="Paasch A."/>
            <person name="Narechania A."/>
            <person name="Kim E."/>
        </authorList>
    </citation>
    <scope>NUCLEOTIDE SEQUENCE [LARGE SCALE GENOMIC DNA]</scope>
    <source>
        <strain evidence="5 6">PLY_AMNH</strain>
    </source>
</reference>
<evidence type="ECO:0000313" key="6">
    <source>
        <dbReference type="Proteomes" id="UP001190700"/>
    </source>
</evidence>
<comment type="caution">
    <text evidence="5">The sequence shown here is derived from an EMBL/GenBank/DDBJ whole genome shotgun (WGS) entry which is preliminary data.</text>
</comment>
<keyword evidence="3" id="KW-1133">Transmembrane helix</keyword>
<feature type="compositionally biased region" description="Basic residues" evidence="2">
    <location>
        <begin position="487"/>
        <end position="501"/>
    </location>
</feature>
<dbReference type="PROSITE" id="PS00028">
    <property type="entry name" value="ZINC_FINGER_C2H2_1"/>
    <property type="match status" value="1"/>
</dbReference>
<feature type="compositionally biased region" description="Low complexity" evidence="2">
    <location>
        <begin position="553"/>
        <end position="567"/>
    </location>
</feature>
<feature type="compositionally biased region" description="Low complexity" evidence="2">
    <location>
        <begin position="686"/>
        <end position="723"/>
    </location>
</feature>
<feature type="transmembrane region" description="Helical" evidence="3">
    <location>
        <begin position="1255"/>
        <end position="1275"/>
    </location>
</feature>
<dbReference type="EMBL" id="LGRX02035424">
    <property type="protein sequence ID" value="KAK3234906.1"/>
    <property type="molecule type" value="Genomic_DNA"/>
</dbReference>
<feature type="domain" description="C2H2-type" evidence="4">
    <location>
        <begin position="605"/>
        <end position="626"/>
    </location>
</feature>
<organism evidence="5 6">
    <name type="scientific">Cymbomonas tetramitiformis</name>
    <dbReference type="NCBI Taxonomy" id="36881"/>
    <lineage>
        <taxon>Eukaryota</taxon>
        <taxon>Viridiplantae</taxon>
        <taxon>Chlorophyta</taxon>
        <taxon>Pyramimonadophyceae</taxon>
        <taxon>Pyramimonadales</taxon>
        <taxon>Pyramimonadaceae</taxon>
        <taxon>Cymbomonas</taxon>
    </lineage>
</organism>
<name>A0AAE0ENJ6_9CHLO</name>
<feature type="compositionally biased region" description="Low complexity" evidence="2">
    <location>
        <begin position="648"/>
        <end position="669"/>
    </location>
</feature>
<keyword evidence="1" id="KW-0945">Host-virus interaction</keyword>
<protein>
    <recommendedName>
        <fullName evidence="4">C2H2-type domain-containing protein</fullName>
    </recommendedName>
</protein>
<feature type="compositionally biased region" description="Polar residues" evidence="2">
    <location>
        <begin position="1062"/>
        <end position="1073"/>
    </location>
</feature>
<feature type="compositionally biased region" description="Low complexity" evidence="2">
    <location>
        <begin position="239"/>
        <end position="254"/>
    </location>
</feature>
<feature type="region of interest" description="Disordered" evidence="2">
    <location>
        <begin position="481"/>
        <end position="502"/>
    </location>
</feature>
<feature type="transmembrane region" description="Helical" evidence="3">
    <location>
        <begin position="823"/>
        <end position="848"/>
    </location>
</feature>
<proteinExistence type="predicted"/>
<sequence length="1388" mass="149817">MKDHDVAVHLQLRSPSVAGARARQPDENSVPNVTPALNAATSSPRFSPPREEPAIFRSLGLNESEDGDEVVDGGESSCAGRTDSPPPARNVLQRTSLAEDVAGGGSLSLRPQASRDEIHQVAGERPTIPDLAVNAFNGLNFFVLPSKDLLLNPSIFKSEHLRKICAKVPGLEVTNSQSRATMVKNLESFREVLEKSHTAPTGDTAQPVVLTPRADLSAGGPVPPPMGDVPTDLVSRESGQQTPPVVPVTEGTGPRRPPSPLHVRPGASPTPTYPLGFGPYVDPNAVPSPEQGLFSGLNPPASQVQEPLQPAQRPKLVTSLSSLARESNSDSCVRWSFCLRLLLGSLPLEGHAGRGQETGSPGASHHTPSILKAPPATRDFAAAGVADYIDFNAMSNSMNRRLLTGQGTFMKTTGEQSSCEELGSGCVAIASKSECKDAGKELDIKSGVWDETEDGWPPGCWVTLSGQMRVRNAHNCNLSHRPPDHHQRPHRLAHHHHHCTHCHLPPRLPDHPPRPPPPPTAAHHHHYHCTHCFTSHRLPTTAAHHQRPPPPTTTTTTAPTASPSTASRPPPRPPPTPRAHHHHHCTHCFTLHRLPTTAAHHHHHCTHCFTLYRLPDHRLAHHQRPHRRPPPPLLHPLLHPLLPPPTTASPTTTAPTASPTASPSTASPTTIPPTTNPPTAPPSTVPPSTMTPTVSPSTGLPTVAPSTAAPTTASPITTSPVSKLSPIISPTASPPIPDVLVDTADTLVTVTVVTAGISSASGGSFGGNLIELMAQAQLVSLFASLRAPPQVLSDAFLGLAKSLAWSNLRFEDPLSDSDLCDDAAWLALVSLTQQLWRTASGVLIAFVLRHFLKHAWKRINFLAIADMPHILHFPHLEIIIVMILNTGLAQSAGNAMGSLEVEHGVLPTMVYGLAALLAVFLAVAGLFSIVRSAQCSKPPKVRYVRIEAIHEWDPRQRFVEQLHVMICAAMHSPRAMWLSPDAKPILIRLNPLYAAEGRTSAEGKGPEARGESAQTISNTVIYSAVPSAPAVDGQESSAGAVLEGCQCEGPPSKVVLAEEEQSTPPVTPGSSQRSPKHSLCRGGTLIRWSTPAKNFSEAIDAGDVRDEVGNEDGPLRIGEFIARYGVLFANVQGGKPVTLQVALRDWYPKNYLRFQEAFTQAMPRWWRPFPRSASQLLLSDIGVYYQVLKQALNIFSAVLLGVFAVPCACEEGEIGEQYWACTWPQTAILISGFMFQLCFLLIIKPLASRSHQLTEMIACCCNMGIVCAVQLTWYLEATSTLRRTLSHSLFYLQGISVCSQVVGSWHYYYRLASLALRITFAKRKERIAAPEDIAVPAIEMQAIATISNRDEITEGEPEQTLENRSKVFVNPIFQILMKASALQSSAKC</sequence>
<accession>A0AAE0ENJ6</accession>
<feature type="transmembrane region" description="Helical" evidence="3">
    <location>
        <begin position="869"/>
        <end position="889"/>
    </location>
</feature>
<feature type="transmembrane region" description="Helical" evidence="3">
    <location>
        <begin position="909"/>
        <end position="930"/>
    </location>
</feature>
<keyword evidence="6" id="KW-1185">Reference proteome</keyword>
<feature type="region of interest" description="Disordered" evidence="2">
    <location>
        <begin position="1058"/>
        <end position="1077"/>
    </location>
</feature>
<dbReference type="Proteomes" id="UP001190700">
    <property type="component" value="Unassembled WGS sequence"/>
</dbReference>
<evidence type="ECO:0000259" key="4">
    <source>
        <dbReference type="PROSITE" id="PS00028"/>
    </source>
</evidence>
<evidence type="ECO:0000256" key="2">
    <source>
        <dbReference type="SAM" id="MobiDB-lite"/>
    </source>
</evidence>
<feature type="compositionally biased region" description="Acidic residues" evidence="2">
    <location>
        <begin position="63"/>
        <end position="72"/>
    </location>
</feature>
<dbReference type="PRINTS" id="PR01217">
    <property type="entry name" value="PRICHEXTENSN"/>
</dbReference>
<feature type="compositionally biased region" description="Basic residues" evidence="2">
    <location>
        <begin position="620"/>
        <end position="629"/>
    </location>
</feature>
<evidence type="ECO:0000256" key="3">
    <source>
        <dbReference type="SAM" id="Phobius"/>
    </source>
</evidence>
<evidence type="ECO:0000313" key="5">
    <source>
        <dbReference type="EMBL" id="KAK3234906.1"/>
    </source>
</evidence>
<feature type="transmembrane region" description="Helical" evidence="3">
    <location>
        <begin position="1225"/>
        <end position="1243"/>
    </location>
</feature>
<feature type="compositionally biased region" description="Pro residues" evidence="2">
    <location>
        <begin position="670"/>
        <end position="685"/>
    </location>
</feature>
<gene>
    <name evidence="5" type="ORF">CYMTET_54859</name>
</gene>
<feature type="region of interest" description="Disordered" evidence="2">
    <location>
        <begin position="1"/>
        <end position="90"/>
    </location>
</feature>
<feature type="transmembrane region" description="Helical" evidence="3">
    <location>
        <begin position="1290"/>
        <end position="1309"/>
    </location>
</feature>
<evidence type="ECO:0000256" key="1">
    <source>
        <dbReference type="ARBA" id="ARBA00022581"/>
    </source>
</evidence>
<feature type="region of interest" description="Disordered" evidence="2">
    <location>
        <begin position="540"/>
        <end position="582"/>
    </location>
</feature>
<dbReference type="PANTHER" id="PTHR13037:SF24">
    <property type="entry name" value="POLYCOMB PROTEIN PCL-RELATED"/>
    <property type="match status" value="1"/>
</dbReference>
<dbReference type="PANTHER" id="PTHR13037">
    <property type="entry name" value="FORMIN"/>
    <property type="match status" value="1"/>
</dbReference>
<feature type="region of interest" description="Disordered" evidence="2">
    <location>
        <begin position="213"/>
        <end position="312"/>
    </location>
</feature>
<keyword evidence="3" id="KW-0472">Membrane</keyword>